<gene>
    <name evidence="1" type="ORF">SE17_33685</name>
</gene>
<evidence type="ECO:0000313" key="1">
    <source>
        <dbReference type="EMBL" id="KPV49251.1"/>
    </source>
</evidence>
<evidence type="ECO:0000313" key="2">
    <source>
        <dbReference type="Proteomes" id="UP000050509"/>
    </source>
</evidence>
<comment type="caution">
    <text evidence="1">The sequence shown here is derived from an EMBL/GenBank/DDBJ whole genome shotgun (WGS) entry which is preliminary data.</text>
</comment>
<dbReference type="AlphaFoldDB" id="A0A0P9F9U4"/>
<accession>A0A0P9F9U4</accession>
<dbReference type="Proteomes" id="UP000050509">
    <property type="component" value="Unassembled WGS sequence"/>
</dbReference>
<proteinExistence type="predicted"/>
<organism evidence="1 2">
    <name type="scientific">Kouleothrix aurantiaca</name>
    <dbReference type="NCBI Taxonomy" id="186479"/>
    <lineage>
        <taxon>Bacteria</taxon>
        <taxon>Bacillati</taxon>
        <taxon>Chloroflexota</taxon>
        <taxon>Chloroflexia</taxon>
        <taxon>Chloroflexales</taxon>
        <taxon>Roseiflexineae</taxon>
        <taxon>Roseiflexaceae</taxon>
        <taxon>Kouleothrix</taxon>
    </lineage>
</organism>
<keyword evidence="2" id="KW-1185">Reference proteome</keyword>
<feature type="non-terminal residue" evidence="1">
    <location>
        <position position="1"/>
    </location>
</feature>
<protein>
    <submittedName>
        <fullName evidence="1">Uncharacterized protein</fullName>
    </submittedName>
</protein>
<sequence length="150" mass="16152">SGWQIGDGVLCGQNPRAGEYLTKEPLPPDFAVESSLRIEAENPSAGTVTWALLGNGPANTIILSLGMRGAEWELRWQTHDANGAWPLPAEIDMRSAQHAAFQVRGGQLVARWEGRVVGTLATEARPAKLGRGAYDARACFDMVRAVRLSA</sequence>
<dbReference type="EMBL" id="LJCR01002093">
    <property type="protein sequence ID" value="KPV49251.1"/>
    <property type="molecule type" value="Genomic_DNA"/>
</dbReference>
<reference evidence="1 2" key="1">
    <citation type="submission" date="2015-09" db="EMBL/GenBank/DDBJ databases">
        <title>Draft genome sequence of Kouleothrix aurantiaca JCM 19913.</title>
        <authorList>
            <person name="Hemp J."/>
        </authorList>
    </citation>
    <scope>NUCLEOTIDE SEQUENCE [LARGE SCALE GENOMIC DNA]</scope>
    <source>
        <strain evidence="1 2">COM-B</strain>
    </source>
</reference>
<name>A0A0P9F9U4_9CHLR</name>